<keyword evidence="6 16" id="KW-0812">Transmembrane</keyword>
<feature type="transmembrane region" description="Helical" evidence="16">
    <location>
        <begin position="42"/>
        <end position="65"/>
    </location>
</feature>
<dbReference type="OrthoDB" id="9783445at2"/>
<keyword evidence="9 16" id="KW-1133">Transmembrane helix</keyword>
<dbReference type="InterPro" id="IPR008972">
    <property type="entry name" value="Cupredoxin"/>
</dbReference>
<feature type="transmembrane region" description="Helical" evidence="16">
    <location>
        <begin position="86"/>
        <end position="106"/>
    </location>
</feature>
<keyword evidence="12" id="KW-0564">Palmitate</keyword>
<comment type="similarity">
    <text evidence="2 14">Belongs to the cytochrome c oxidase subunit 2 family.</text>
</comment>
<evidence type="ECO:0000256" key="8">
    <source>
        <dbReference type="ARBA" id="ARBA00022982"/>
    </source>
</evidence>
<evidence type="ECO:0000256" key="15">
    <source>
        <dbReference type="SAM" id="MobiDB-lite"/>
    </source>
</evidence>
<keyword evidence="4 14" id="KW-1003">Cell membrane</keyword>
<evidence type="ECO:0000259" key="17">
    <source>
        <dbReference type="PROSITE" id="PS50857"/>
    </source>
</evidence>
<dbReference type="GO" id="GO:0005886">
    <property type="term" value="C:plasma membrane"/>
    <property type="evidence" value="ECO:0007669"/>
    <property type="project" value="UniProtKB-SubCell"/>
</dbReference>
<dbReference type="Proteomes" id="UP000192132">
    <property type="component" value="Unassembled WGS sequence"/>
</dbReference>
<keyword evidence="13" id="KW-0449">Lipoprotein</keyword>
<sequence>MRQTFLAVLSLCAMAVLLTGCGGDIVIFNSKGQIGIEQRDLIIISFVLMLLVVIPAIFMTFYFGWKYRQGNGSAEYLPQWAHSTKIEIVVWGVPILIICALAYLAGTTSYSLDPYRPISAEKIAQSVENNPDQAVANQAKKEPVTIQVVAEQWKWVFIYPEQNIATVNEIVLPVNTPINFRITSNSVMNSFFIPQLGGQVYAMAGMQTQLHLIADELSDRDGKPGIGPDDGYRGISANYSGYGFSNMRFRAHSVTDAEFDAWVNQVKTSPQALDMAKLRALRDDPKNRPHHPHPVTYFSSVEPNLFKVVIDQYMAAQHNHTASQASHANGHAAGEGSHTAVVEE</sequence>
<comment type="caution">
    <text evidence="19">The sequence shown here is derived from an EMBL/GenBank/DDBJ whole genome shotgun (WGS) entry which is preliminary data.</text>
</comment>
<dbReference type="PANTHER" id="PTHR22888:SF18">
    <property type="entry name" value="CYTOCHROME BO(3) UBIQUINOL OXIDASE SUBUNIT 2"/>
    <property type="match status" value="1"/>
</dbReference>
<dbReference type="InterPro" id="IPR034227">
    <property type="entry name" value="CuRO_UO_II"/>
</dbReference>
<evidence type="ECO:0000313" key="19">
    <source>
        <dbReference type="EMBL" id="ONG39794.1"/>
    </source>
</evidence>
<evidence type="ECO:0000256" key="13">
    <source>
        <dbReference type="ARBA" id="ARBA00023288"/>
    </source>
</evidence>
<evidence type="ECO:0000313" key="20">
    <source>
        <dbReference type="Proteomes" id="UP000192132"/>
    </source>
</evidence>
<dbReference type="GO" id="GO:0016682">
    <property type="term" value="F:oxidoreductase activity, acting on diphenols and related substances as donors, oxygen as acceptor"/>
    <property type="evidence" value="ECO:0007669"/>
    <property type="project" value="InterPro"/>
</dbReference>
<feature type="region of interest" description="Disordered" evidence="15">
    <location>
        <begin position="320"/>
        <end position="344"/>
    </location>
</feature>
<evidence type="ECO:0000259" key="18">
    <source>
        <dbReference type="PROSITE" id="PS50999"/>
    </source>
</evidence>
<keyword evidence="11 14" id="KW-0472">Membrane</keyword>
<organism evidence="19 20">
    <name type="scientific">Alkanindiges hydrocarboniclasticus</name>
    <dbReference type="NCBI Taxonomy" id="1907941"/>
    <lineage>
        <taxon>Bacteria</taxon>
        <taxon>Pseudomonadati</taxon>
        <taxon>Pseudomonadota</taxon>
        <taxon>Gammaproteobacteria</taxon>
        <taxon>Moraxellales</taxon>
        <taxon>Moraxellaceae</taxon>
        <taxon>Alkanindiges</taxon>
    </lineage>
</organism>
<feature type="domain" description="Cytochrome oxidase subunit II transmembrane region profile" evidence="18">
    <location>
        <begin position="19"/>
        <end position="116"/>
    </location>
</feature>
<feature type="domain" description="Cytochrome oxidase subunit II copper A binding" evidence="17">
    <location>
        <begin position="141"/>
        <end position="265"/>
    </location>
</feature>
<dbReference type="PANTHER" id="PTHR22888">
    <property type="entry name" value="CYTOCHROME C OXIDASE, SUBUNIT II"/>
    <property type="match status" value="1"/>
</dbReference>
<dbReference type="GO" id="GO:0004129">
    <property type="term" value="F:cytochrome-c oxidase activity"/>
    <property type="evidence" value="ECO:0007669"/>
    <property type="project" value="UniProtKB-UniRule"/>
</dbReference>
<evidence type="ECO:0000256" key="11">
    <source>
        <dbReference type="ARBA" id="ARBA00023136"/>
    </source>
</evidence>
<dbReference type="SUPFAM" id="SSF49503">
    <property type="entry name" value="Cupredoxins"/>
    <property type="match status" value="1"/>
</dbReference>
<evidence type="ECO:0000256" key="7">
    <source>
        <dbReference type="ARBA" id="ARBA00022729"/>
    </source>
</evidence>
<dbReference type="SUPFAM" id="SSF81464">
    <property type="entry name" value="Cytochrome c oxidase subunit II-like, transmembrane region"/>
    <property type="match status" value="1"/>
</dbReference>
<dbReference type="Pfam" id="PF00116">
    <property type="entry name" value="COX2"/>
    <property type="match status" value="1"/>
</dbReference>
<accession>A0A1S8CUY5</accession>
<dbReference type="PIRSF" id="PIRSF000292">
    <property type="entry name" value="Ubi_od_II"/>
    <property type="match status" value="1"/>
</dbReference>
<dbReference type="NCBIfam" id="TIGR01433">
    <property type="entry name" value="CyoA"/>
    <property type="match status" value="1"/>
</dbReference>
<keyword evidence="3 14" id="KW-0813">Transport</keyword>
<evidence type="ECO:0000256" key="6">
    <source>
        <dbReference type="ARBA" id="ARBA00022692"/>
    </source>
</evidence>
<evidence type="ECO:0000256" key="5">
    <source>
        <dbReference type="ARBA" id="ARBA00022660"/>
    </source>
</evidence>
<dbReference type="AlphaFoldDB" id="A0A1S8CUY5"/>
<gene>
    <name evidence="19" type="ORF">BKE30_08405</name>
</gene>
<dbReference type="InterPro" id="IPR036257">
    <property type="entry name" value="Cyt_c_oxidase_su2_TM_sf"/>
</dbReference>
<dbReference type="InterPro" id="IPR010514">
    <property type="entry name" value="COX_ARM"/>
</dbReference>
<dbReference type="CDD" id="cd04212">
    <property type="entry name" value="CuRO_UO_II"/>
    <property type="match status" value="1"/>
</dbReference>
<dbReference type="Pfam" id="PF06481">
    <property type="entry name" value="COX_ARM"/>
    <property type="match status" value="1"/>
</dbReference>
<dbReference type="PROSITE" id="PS50857">
    <property type="entry name" value="COX2_CUA"/>
    <property type="match status" value="1"/>
</dbReference>
<keyword evidence="7" id="KW-0732">Signal</keyword>
<evidence type="ECO:0000256" key="10">
    <source>
        <dbReference type="ARBA" id="ARBA00023002"/>
    </source>
</evidence>
<dbReference type="InterPro" id="IPR002429">
    <property type="entry name" value="CcO_II-like_C"/>
</dbReference>
<evidence type="ECO:0000256" key="1">
    <source>
        <dbReference type="ARBA" id="ARBA00004651"/>
    </source>
</evidence>
<dbReference type="GO" id="GO:0042773">
    <property type="term" value="P:ATP synthesis coupled electron transport"/>
    <property type="evidence" value="ECO:0007669"/>
    <property type="project" value="TreeGrafter"/>
</dbReference>
<evidence type="ECO:0000256" key="2">
    <source>
        <dbReference type="ARBA" id="ARBA00007866"/>
    </source>
</evidence>
<name>A0A1S8CUY5_9GAMM</name>
<keyword evidence="8 14" id="KW-0249">Electron transport</keyword>
<evidence type="ECO:0000256" key="4">
    <source>
        <dbReference type="ARBA" id="ARBA00022475"/>
    </source>
</evidence>
<keyword evidence="5 14" id="KW-0679">Respiratory chain</keyword>
<evidence type="ECO:0000256" key="12">
    <source>
        <dbReference type="ARBA" id="ARBA00023139"/>
    </source>
</evidence>
<protein>
    <recommendedName>
        <fullName evidence="14">Ubiquinol oxidase subunit 2</fullName>
    </recommendedName>
</protein>
<dbReference type="GO" id="GO:0005507">
    <property type="term" value="F:copper ion binding"/>
    <property type="evidence" value="ECO:0007669"/>
    <property type="project" value="InterPro"/>
</dbReference>
<dbReference type="InterPro" id="IPR011759">
    <property type="entry name" value="Cyt_c_oxidase_su2_TM_dom"/>
</dbReference>
<dbReference type="InterPro" id="IPR045187">
    <property type="entry name" value="CcO_II"/>
</dbReference>
<dbReference type="RefSeq" id="WP_076878158.1">
    <property type="nucleotide sequence ID" value="NZ_MLCN01000022.1"/>
</dbReference>
<keyword evidence="10 14" id="KW-0560">Oxidoreductase</keyword>
<dbReference type="GO" id="GO:0009486">
    <property type="term" value="F:cytochrome bo3 ubiquinol oxidase activity"/>
    <property type="evidence" value="ECO:0007669"/>
    <property type="project" value="InterPro"/>
</dbReference>
<evidence type="ECO:0000256" key="9">
    <source>
        <dbReference type="ARBA" id="ARBA00022989"/>
    </source>
</evidence>
<dbReference type="EMBL" id="MLCN01000022">
    <property type="protein sequence ID" value="ONG39794.1"/>
    <property type="molecule type" value="Genomic_DNA"/>
</dbReference>
<evidence type="ECO:0000256" key="3">
    <source>
        <dbReference type="ARBA" id="ARBA00022448"/>
    </source>
</evidence>
<dbReference type="Gene3D" id="1.10.287.90">
    <property type="match status" value="1"/>
</dbReference>
<dbReference type="STRING" id="1907941.BKE30_08405"/>
<evidence type="ECO:0000256" key="14">
    <source>
        <dbReference type="PIRNR" id="PIRNR000292"/>
    </source>
</evidence>
<dbReference type="PROSITE" id="PS50999">
    <property type="entry name" value="COX2_TM"/>
    <property type="match status" value="1"/>
</dbReference>
<dbReference type="Gene3D" id="2.60.40.420">
    <property type="entry name" value="Cupredoxins - blue copper proteins"/>
    <property type="match status" value="1"/>
</dbReference>
<keyword evidence="20" id="KW-1185">Reference proteome</keyword>
<dbReference type="InterPro" id="IPR006333">
    <property type="entry name" value="Cyt_o_ubiquinol_oxidase_su2"/>
</dbReference>
<proteinExistence type="inferred from homology"/>
<reference evidence="19 20" key="1">
    <citation type="submission" date="2016-10" db="EMBL/GenBank/DDBJ databases">
        <title>Draft Genome sequence of Alkanindiges sp. strain H1.</title>
        <authorList>
            <person name="Subhash Y."/>
            <person name="Lee S."/>
        </authorList>
    </citation>
    <scope>NUCLEOTIDE SEQUENCE [LARGE SCALE GENOMIC DNA]</scope>
    <source>
        <strain evidence="19 20">H1</strain>
    </source>
</reference>
<dbReference type="PROSITE" id="PS51257">
    <property type="entry name" value="PROKAR_LIPOPROTEIN"/>
    <property type="match status" value="1"/>
</dbReference>
<comment type="subcellular location">
    <subcellularLocation>
        <location evidence="1">Cell membrane</location>
        <topology evidence="1">Multi-pass membrane protein</topology>
    </subcellularLocation>
</comment>
<evidence type="ECO:0000256" key="16">
    <source>
        <dbReference type="SAM" id="Phobius"/>
    </source>
</evidence>